<feature type="domain" description="Beta-lactamase-related" evidence="1">
    <location>
        <begin position="13"/>
        <end position="332"/>
    </location>
</feature>
<proteinExistence type="predicted"/>
<evidence type="ECO:0000259" key="1">
    <source>
        <dbReference type="Pfam" id="PF00144"/>
    </source>
</evidence>
<protein>
    <submittedName>
        <fullName evidence="2">Beta-lactamase family protein</fullName>
    </submittedName>
</protein>
<dbReference type="RefSeq" id="WP_203356151.1">
    <property type="nucleotide sequence ID" value="NZ_CP069127.1"/>
</dbReference>
<reference evidence="2 3" key="1">
    <citation type="submission" date="2021-01" db="EMBL/GenBank/DDBJ databases">
        <title>Identification of strong promoters based on the transcriptome of Brevibacillus choshinensis.</title>
        <authorList>
            <person name="Yao D."/>
            <person name="Zhang K."/>
            <person name="Wu J."/>
        </authorList>
    </citation>
    <scope>NUCLEOTIDE SEQUENCE [LARGE SCALE GENOMIC DNA]</scope>
    <source>
        <strain evidence="2 3">HPD31-SP3</strain>
    </source>
</reference>
<dbReference type="InterPro" id="IPR012338">
    <property type="entry name" value="Beta-lactam/transpept-like"/>
</dbReference>
<keyword evidence="3" id="KW-1185">Reference proteome</keyword>
<dbReference type="PANTHER" id="PTHR46825">
    <property type="entry name" value="D-ALANYL-D-ALANINE-CARBOXYPEPTIDASE/ENDOPEPTIDASE AMPH"/>
    <property type="match status" value="1"/>
</dbReference>
<dbReference type="Pfam" id="PF00144">
    <property type="entry name" value="Beta-lactamase"/>
    <property type="match status" value="1"/>
</dbReference>
<gene>
    <name evidence="2" type="ORF">JNE38_08480</name>
</gene>
<name>A0ABX7FSD4_BRECH</name>
<dbReference type="Proteomes" id="UP000596248">
    <property type="component" value="Chromosome"/>
</dbReference>
<dbReference type="InterPro" id="IPR001466">
    <property type="entry name" value="Beta-lactam-related"/>
</dbReference>
<dbReference type="InterPro" id="IPR050491">
    <property type="entry name" value="AmpC-like"/>
</dbReference>
<evidence type="ECO:0000313" key="3">
    <source>
        <dbReference type="Proteomes" id="UP000596248"/>
    </source>
</evidence>
<dbReference type="PANTHER" id="PTHR46825:SF9">
    <property type="entry name" value="BETA-LACTAMASE-RELATED DOMAIN-CONTAINING PROTEIN"/>
    <property type="match status" value="1"/>
</dbReference>
<sequence length="443" mass="48947">MTRTAFARAREFEGFVESFMEREKVPGIAVAISRDGDVIYQKGFGVRDLETKEPVTPETIFGVASVTKSFTAVAIMHLAAEGKLSLEDPVARHIPTFRLSNGKDASHVQIRHLLSHTTGVPPLVRREELTKLGDHLDYLATASYDLLGEPGDYISYCNDTFLLLGAIIESVTGRLYRRYMTDLLLEPLGMHRSTYSLEELARMQNVSVPYVKQAGSSDVKRAEWPTLGNYEVGGGIRSNVLDLLKYGALYVNDGLAEEKGIASESLLQGMWQPVHPLTRKAWYGYALKVTPDYADGITLVEHGGGQPGVSSNFGFVPQKGIVVTVLSNLDQVPIRDVWLAAVNAALGLPLDQKEEREPDCDATPEELEKLVGTYRSAEGGQLNLFLREGKPVAEVAGAEFDLRTSSCETLVFLETEMPLRFFFKSEEKAWAVLLGLRMLTRAE</sequence>
<dbReference type="SUPFAM" id="SSF56601">
    <property type="entry name" value="beta-lactamase/transpeptidase-like"/>
    <property type="match status" value="1"/>
</dbReference>
<organism evidence="2 3">
    <name type="scientific">Brevibacillus choshinensis</name>
    <dbReference type="NCBI Taxonomy" id="54911"/>
    <lineage>
        <taxon>Bacteria</taxon>
        <taxon>Bacillati</taxon>
        <taxon>Bacillota</taxon>
        <taxon>Bacilli</taxon>
        <taxon>Bacillales</taxon>
        <taxon>Paenibacillaceae</taxon>
        <taxon>Brevibacillus</taxon>
    </lineage>
</organism>
<accession>A0ABX7FSD4</accession>
<dbReference type="Gene3D" id="3.40.710.10">
    <property type="entry name" value="DD-peptidase/beta-lactamase superfamily"/>
    <property type="match status" value="1"/>
</dbReference>
<dbReference type="EMBL" id="CP069127">
    <property type="protein sequence ID" value="QRG69154.1"/>
    <property type="molecule type" value="Genomic_DNA"/>
</dbReference>
<evidence type="ECO:0000313" key="2">
    <source>
        <dbReference type="EMBL" id="QRG69154.1"/>
    </source>
</evidence>